<dbReference type="PANTHER" id="PTHR23417">
    <property type="entry name" value="3-DEOXY-D-MANNO-OCTULOSONIC-ACID TRANSFERASE/TRNA GUANINE-N 7 - -METHYLTRANSFERASE"/>
    <property type="match status" value="1"/>
</dbReference>
<comment type="pathway">
    <text evidence="7">tRNA modification; N(7)-methylguanine-tRNA biosynthesis.</text>
</comment>
<evidence type="ECO:0000256" key="4">
    <source>
        <dbReference type="ARBA" id="ARBA00022679"/>
    </source>
</evidence>
<evidence type="ECO:0000256" key="2">
    <source>
        <dbReference type="ARBA" id="ARBA00003015"/>
    </source>
</evidence>
<dbReference type="GO" id="GO:0008176">
    <property type="term" value="F:tRNA (guanine(46)-N7)-methyltransferase activity"/>
    <property type="evidence" value="ECO:0007669"/>
    <property type="project" value="UniProtKB-UniRule"/>
</dbReference>
<reference evidence="8" key="1">
    <citation type="submission" date="2020-10" db="EMBL/GenBank/DDBJ databases">
        <title>Microbiome of the Black Sea water column analyzed by genome centric metagenomics.</title>
        <authorList>
            <person name="Cabello-Yeves P.J."/>
            <person name="Callieri C."/>
            <person name="Picazo A."/>
            <person name="Mehrshad M."/>
            <person name="Haro-Moreno J.M."/>
            <person name="Roda-Garcia J."/>
            <person name="Dzembekova N."/>
            <person name="Slabakova V."/>
            <person name="Slabakova N."/>
            <person name="Moncheva S."/>
            <person name="Rodriguez-Valera F."/>
        </authorList>
    </citation>
    <scope>NUCLEOTIDE SEQUENCE</scope>
    <source>
        <strain evidence="8">BS30m-G43</strain>
    </source>
</reference>
<evidence type="ECO:0000256" key="7">
    <source>
        <dbReference type="HAMAP-Rule" id="MF_01057"/>
    </source>
</evidence>
<feature type="binding site" evidence="7">
    <location>
        <position position="76"/>
    </location>
    <ligand>
        <name>S-adenosyl-L-methionine</name>
        <dbReference type="ChEBI" id="CHEBI:59789"/>
    </ligand>
</feature>
<feature type="binding site" evidence="7">
    <location>
        <position position="51"/>
    </location>
    <ligand>
        <name>S-adenosyl-L-methionine</name>
        <dbReference type="ChEBI" id="CHEBI:59789"/>
    </ligand>
</feature>
<dbReference type="Gene3D" id="3.40.50.150">
    <property type="entry name" value="Vaccinia Virus protein VP39"/>
    <property type="match status" value="1"/>
</dbReference>
<keyword evidence="5 7" id="KW-0949">S-adenosyl-L-methionine</keyword>
<dbReference type="SUPFAM" id="SSF53335">
    <property type="entry name" value="S-adenosyl-L-methionine-dependent methyltransferases"/>
    <property type="match status" value="1"/>
</dbReference>
<comment type="caution">
    <text evidence="7">Lacks conserved residue(s) required for the propagation of feature annotation.</text>
</comment>
<comment type="catalytic activity">
    <reaction evidence="1 7">
        <text>guanosine(46) in tRNA + S-adenosyl-L-methionine = N(7)-methylguanosine(46) in tRNA + S-adenosyl-L-homocysteine</text>
        <dbReference type="Rhea" id="RHEA:42708"/>
        <dbReference type="Rhea" id="RHEA-COMP:10188"/>
        <dbReference type="Rhea" id="RHEA-COMP:10189"/>
        <dbReference type="ChEBI" id="CHEBI:57856"/>
        <dbReference type="ChEBI" id="CHEBI:59789"/>
        <dbReference type="ChEBI" id="CHEBI:74269"/>
        <dbReference type="ChEBI" id="CHEBI:74480"/>
        <dbReference type="EC" id="2.1.1.33"/>
    </reaction>
</comment>
<dbReference type="EC" id="2.1.1.33" evidence="7"/>
<dbReference type="AlphaFoldDB" id="A0A937M1A8"/>
<dbReference type="HAMAP" id="MF_01057">
    <property type="entry name" value="tRNA_methyltr_TrmB"/>
    <property type="match status" value="1"/>
</dbReference>
<gene>
    <name evidence="7 8" type="primary">trmB</name>
    <name evidence="8" type="ORF">ISR29_03150</name>
</gene>
<evidence type="ECO:0000256" key="3">
    <source>
        <dbReference type="ARBA" id="ARBA00022603"/>
    </source>
</evidence>
<dbReference type="InterPro" id="IPR055361">
    <property type="entry name" value="tRNA_methyltr_TrmB_bact"/>
</dbReference>
<feature type="binding site" evidence="7">
    <location>
        <position position="125"/>
    </location>
    <ligand>
        <name>S-adenosyl-L-methionine</name>
        <dbReference type="ChEBI" id="CHEBI:59789"/>
    </ligand>
</feature>
<dbReference type="Pfam" id="PF02390">
    <property type="entry name" value="Methyltransf_4"/>
    <property type="match status" value="1"/>
</dbReference>
<accession>A0A937M1A8</accession>
<dbReference type="PANTHER" id="PTHR23417:SF14">
    <property type="entry name" value="PENTACOTRIPEPTIDE-REPEAT REGION OF PRORP DOMAIN-CONTAINING PROTEIN"/>
    <property type="match status" value="1"/>
</dbReference>
<evidence type="ECO:0000313" key="9">
    <source>
        <dbReference type="Proteomes" id="UP000705230"/>
    </source>
</evidence>
<dbReference type="GO" id="GO:0043527">
    <property type="term" value="C:tRNA methyltransferase complex"/>
    <property type="evidence" value="ECO:0007669"/>
    <property type="project" value="TreeGrafter"/>
</dbReference>
<protein>
    <recommendedName>
        <fullName evidence="7">tRNA (guanine-N(7)-)-methyltransferase</fullName>
        <ecNumber evidence="7">2.1.1.33</ecNumber>
    </recommendedName>
    <alternativeName>
        <fullName evidence="7">tRNA (guanine(46)-N(7))-methyltransferase</fullName>
    </alternativeName>
    <alternativeName>
        <fullName evidence="7">tRNA(m7G46)-methyltransferase</fullName>
    </alternativeName>
</protein>
<keyword evidence="6 7" id="KW-0819">tRNA processing</keyword>
<dbReference type="EMBL" id="JADHSG010000003">
    <property type="protein sequence ID" value="MBL6903179.1"/>
    <property type="molecule type" value="Genomic_DNA"/>
</dbReference>
<feature type="binding site" evidence="7">
    <location>
        <position position="161"/>
    </location>
    <ligand>
        <name>substrate</name>
    </ligand>
</feature>
<organism evidence="8 9">
    <name type="scientific">SAR86 cluster bacterium</name>
    <dbReference type="NCBI Taxonomy" id="2030880"/>
    <lineage>
        <taxon>Bacteria</taxon>
        <taxon>Pseudomonadati</taxon>
        <taxon>Pseudomonadota</taxon>
        <taxon>Gammaproteobacteria</taxon>
        <taxon>SAR86 cluster</taxon>
    </lineage>
</organism>
<name>A0A937M1A8_9GAMM</name>
<feature type="binding site" evidence="7">
    <location>
        <position position="129"/>
    </location>
    <ligand>
        <name>substrate</name>
    </ligand>
</feature>
<evidence type="ECO:0000313" key="8">
    <source>
        <dbReference type="EMBL" id="MBL6903179.1"/>
    </source>
</evidence>
<keyword evidence="3 7" id="KW-0489">Methyltransferase</keyword>
<comment type="similarity">
    <text evidence="7">Belongs to the class I-like SAM-binding methyltransferase superfamily. TrmB family.</text>
</comment>
<proteinExistence type="inferred from homology"/>
<keyword evidence="4 7" id="KW-0808">Transferase</keyword>
<dbReference type="Proteomes" id="UP000705230">
    <property type="component" value="Unassembled WGS sequence"/>
</dbReference>
<comment type="caution">
    <text evidence="8">The sequence shown here is derived from an EMBL/GenBank/DDBJ whole genome shotgun (WGS) entry which is preliminary data.</text>
</comment>
<evidence type="ECO:0000256" key="5">
    <source>
        <dbReference type="ARBA" id="ARBA00022691"/>
    </source>
</evidence>
<dbReference type="CDD" id="cd02440">
    <property type="entry name" value="AdoMet_MTases"/>
    <property type="match status" value="1"/>
</dbReference>
<dbReference type="InterPro" id="IPR029063">
    <property type="entry name" value="SAM-dependent_MTases_sf"/>
</dbReference>
<sequence>MRYKFLPSFVKRRGRITQSQEDNLNILPNYLINSYEDIRSEKANFSRLILEIGFGNGENILALAKNNPDTLFVGSEVYLAGIGYLIGEIQKLGLLNIRITTGDIRLLIEQIKEPLFDDVLIICPDPWPKARHHKRRLIKEDFLKLVHPIIKDQGELFISTDWENYAESIQEAINLSSGYKKLTGSVYQESDLTKFQQRAAKEGRDIFIFPLQKLIK</sequence>
<comment type="function">
    <text evidence="2 7">Catalyzes the formation of N(7)-methylguanine at position 46 (m7G46) in tRNA.</text>
</comment>
<evidence type="ECO:0000256" key="1">
    <source>
        <dbReference type="ARBA" id="ARBA00000142"/>
    </source>
</evidence>
<dbReference type="InterPro" id="IPR003358">
    <property type="entry name" value="tRNA_(Gua-N-7)_MeTrfase_Trmb"/>
</dbReference>
<feature type="binding site" evidence="7">
    <location>
        <position position="103"/>
    </location>
    <ligand>
        <name>S-adenosyl-L-methionine</name>
        <dbReference type="ChEBI" id="CHEBI:59789"/>
    </ligand>
</feature>
<evidence type="ECO:0000256" key="6">
    <source>
        <dbReference type="ARBA" id="ARBA00022694"/>
    </source>
</evidence>
<dbReference type="PROSITE" id="PS51625">
    <property type="entry name" value="SAM_MT_TRMB"/>
    <property type="match status" value="1"/>
</dbReference>
<dbReference type="NCBIfam" id="TIGR00091">
    <property type="entry name" value="tRNA (guanosine(46)-N7)-methyltransferase TrmB"/>
    <property type="match status" value="1"/>
</dbReference>